<feature type="domain" description="Methyltransferase" evidence="2">
    <location>
        <begin position="40"/>
        <end position="131"/>
    </location>
</feature>
<organism evidence="3 4">
    <name type="scientific">Roseococcus pinisoli</name>
    <dbReference type="NCBI Taxonomy" id="2835040"/>
    <lineage>
        <taxon>Bacteria</taxon>
        <taxon>Pseudomonadati</taxon>
        <taxon>Pseudomonadota</taxon>
        <taxon>Alphaproteobacteria</taxon>
        <taxon>Acetobacterales</taxon>
        <taxon>Roseomonadaceae</taxon>
        <taxon>Roseococcus</taxon>
    </lineage>
</organism>
<dbReference type="PANTHER" id="PTHR43861">
    <property type="entry name" value="TRANS-ACONITATE 2-METHYLTRANSFERASE-RELATED"/>
    <property type="match status" value="1"/>
</dbReference>
<dbReference type="GO" id="GO:0008168">
    <property type="term" value="F:methyltransferase activity"/>
    <property type="evidence" value="ECO:0007669"/>
    <property type="project" value="UniProtKB-KW"/>
</dbReference>
<dbReference type="SUPFAM" id="SSF53335">
    <property type="entry name" value="S-adenosyl-L-methionine-dependent methyltransferases"/>
    <property type="match status" value="1"/>
</dbReference>
<dbReference type="PANTHER" id="PTHR43861:SF3">
    <property type="entry name" value="PUTATIVE (AFU_ORTHOLOGUE AFUA_2G14390)-RELATED"/>
    <property type="match status" value="1"/>
</dbReference>
<protein>
    <submittedName>
        <fullName evidence="3">Class I SAM-dependent methyltransferase</fullName>
    </submittedName>
</protein>
<gene>
    <name evidence="3" type="ORF">KHU32_05425</name>
</gene>
<name>A0ABS5QA14_9PROT</name>
<keyword evidence="3" id="KW-0489">Methyltransferase</keyword>
<dbReference type="Proteomes" id="UP000766336">
    <property type="component" value="Unassembled WGS sequence"/>
</dbReference>
<evidence type="ECO:0000313" key="4">
    <source>
        <dbReference type="Proteomes" id="UP000766336"/>
    </source>
</evidence>
<accession>A0ABS5QA14</accession>
<keyword evidence="4" id="KW-1185">Reference proteome</keyword>
<evidence type="ECO:0000256" key="1">
    <source>
        <dbReference type="ARBA" id="ARBA00022679"/>
    </source>
</evidence>
<dbReference type="Pfam" id="PF13649">
    <property type="entry name" value="Methyltransf_25"/>
    <property type="match status" value="1"/>
</dbReference>
<dbReference type="Gene3D" id="3.40.50.150">
    <property type="entry name" value="Vaccinia Virus protein VP39"/>
    <property type="match status" value="1"/>
</dbReference>
<proteinExistence type="predicted"/>
<keyword evidence="1" id="KW-0808">Transferase</keyword>
<dbReference type="GO" id="GO:0032259">
    <property type="term" value="P:methylation"/>
    <property type="evidence" value="ECO:0007669"/>
    <property type="project" value="UniProtKB-KW"/>
</dbReference>
<comment type="caution">
    <text evidence="3">The sequence shown here is derived from an EMBL/GenBank/DDBJ whole genome shotgun (WGS) entry which is preliminary data.</text>
</comment>
<dbReference type="RefSeq" id="WP_213668990.1">
    <property type="nucleotide sequence ID" value="NZ_JAHCDA010000001.1"/>
</dbReference>
<evidence type="ECO:0000313" key="3">
    <source>
        <dbReference type="EMBL" id="MBS7810369.1"/>
    </source>
</evidence>
<reference evidence="3 4" key="1">
    <citation type="submission" date="2021-05" db="EMBL/GenBank/DDBJ databases">
        <title>Roseococcus sp. XZZS9, whole genome shotgun sequencing project.</title>
        <authorList>
            <person name="Zhao G."/>
            <person name="Shen L."/>
        </authorList>
    </citation>
    <scope>NUCLEOTIDE SEQUENCE [LARGE SCALE GENOMIC DNA]</scope>
    <source>
        <strain evidence="3 4">XZZS9</strain>
    </source>
</reference>
<dbReference type="InterPro" id="IPR029063">
    <property type="entry name" value="SAM-dependent_MTases_sf"/>
</dbReference>
<dbReference type="EMBL" id="JAHCDA010000001">
    <property type="protein sequence ID" value="MBS7810369.1"/>
    <property type="molecule type" value="Genomic_DNA"/>
</dbReference>
<sequence>MSTSLAWDERYAGGGFQFGDAPNEYLLAQARRLRPGLSALAIGDGEGRNGVWLAGQGLEVTSLDWSPVGLEKAQALAKARGLRLQTVVADAASWDWPEARFDLIAWIYLHLPPADRARATAGAHQALKPGGLLVLECFSPAQQGRRSGGPKLPELLWDRGIVERGFEGWEILELTEGAVRLDEGPRHQGLAEVVRAVLRRP</sequence>
<dbReference type="InterPro" id="IPR041698">
    <property type="entry name" value="Methyltransf_25"/>
</dbReference>
<evidence type="ECO:0000259" key="2">
    <source>
        <dbReference type="Pfam" id="PF13649"/>
    </source>
</evidence>
<dbReference type="CDD" id="cd02440">
    <property type="entry name" value="AdoMet_MTases"/>
    <property type="match status" value="1"/>
</dbReference>